<dbReference type="Pfam" id="PF00789">
    <property type="entry name" value="UBX"/>
    <property type="match status" value="1"/>
</dbReference>
<dbReference type="GO" id="GO:0006886">
    <property type="term" value="P:intracellular protein transport"/>
    <property type="evidence" value="ECO:0007669"/>
    <property type="project" value="TreeGrafter"/>
</dbReference>
<dbReference type="GO" id="GO:0005634">
    <property type="term" value="C:nucleus"/>
    <property type="evidence" value="ECO:0007669"/>
    <property type="project" value="TreeGrafter"/>
</dbReference>
<dbReference type="CDD" id="cd16105">
    <property type="entry name" value="Ubl_ASPSCR1_like"/>
    <property type="match status" value="1"/>
</dbReference>
<dbReference type="GO" id="GO:0042593">
    <property type="term" value="P:glucose homeostasis"/>
    <property type="evidence" value="ECO:0007669"/>
    <property type="project" value="TreeGrafter"/>
</dbReference>
<gene>
    <name evidence="4" type="ORF">OXX778_LOCUS5049</name>
</gene>
<dbReference type="Pfam" id="PF11470">
    <property type="entry name" value="TUG-UBL1"/>
    <property type="match status" value="1"/>
</dbReference>
<dbReference type="InterPro" id="IPR029071">
    <property type="entry name" value="Ubiquitin-like_domsf"/>
</dbReference>
<evidence type="ECO:0000313" key="4">
    <source>
        <dbReference type="EMBL" id="CAF0772899.1"/>
    </source>
</evidence>
<dbReference type="CDD" id="cd16118">
    <property type="entry name" value="UBX2_UBXN9"/>
    <property type="match status" value="1"/>
</dbReference>
<protein>
    <recommendedName>
        <fullName evidence="3">UBX domain-containing protein</fullName>
    </recommendedName>
</protein>
<evidence type="ECO:0000259" key="3">
    <source>
        <dbReference type="PROSITE" id="PS50033"/>
    </source>
</evidence>
<dbReference type="PANTHER" id="PTHR46467">
    <property type="entry name" value="TETHER CONTAINING UBX DOMAIN FOR GLUT4"/>
    <property type="match status" value="1"/>
</dbReference>
<dbReference type="GO" id="GO:0012506">
    <property type="term" value="C:vesicle membrane"/>
    <property type="evidence" value="ECO:0007669"/>
    <property type="project" value="TreeGrafter"/>
</dbReference>
<dbReference type="PANTHER" id="PTHR46467:SF1">
    <property type="entry name" value="TETHER CONTAINING UBX DOMAIN FOR GLUT4"/>
    <property type="match status" value="1"/>
</dbReference>
<feature type="compositionally biased region" description="Low complexity" evidence="2">
    <location>
        <begin position="513"/>
        <end position="524"/>
    </location>
</feature>
<accession>A0A813QXD6</accession>
<dbReference type="SUPFAM" id="SSF54236">
    <property type="entry name" value="Ubiquitin-like"/>
    <property type="match status" value="2"/>
</dbReference>
<name>A0A813QXD6_9BILA</name>
<sequence>MSSITVFCPNARRQQIKVQPSTKIIDILEEVCKKQGYASNEHELVYQKRSLDLTLTYRLSGIPNNAVVDLKKLESGPRQLNNVTISVQLEDGSRLAPQEFKPDSTNLFNVLEFYSTSSEILKNSLDESLAEQTETYPTITYLTEQIVGIKQLKSTCLVDLGLTNGRFILKFLNRKIEKGKYESLMKEFEAKQAKKLKLEEIYQKKKEAESEQTNKITENKVHVQEQLKFPEPIKQSEIISEPVKIETVSQASKKPRIEQMEIEQIIPHNEFANFKFPEETKGQNLNNFNELAEIERISKEACDRMSILYSLEETIEIESEITSEPNEEFYNVTVQDLRLMLSDLKKTQSEEAPLMTKQMRELEKDRKAMKYSKIVVRVVFKNRMVLQGLFRPKELLSELYKFVRESLSEENQVDDMDFYLFSTPPKTVLKEMKMTLFDANLCPAALVYFKNKNDTVPRFKSDIDLKSLIDAEEIAEVHVHRAIRDIKHEGLDWIEKDQKVVQNLLKTSTLTNRSESVSSDSYQSSRRDQASQDPVKNKLEKFLKGSKKF</sequence>
<evidence type="ECO:0000256" key="2">
    <source>
        <dbReference type="SAM" id="MobiDB-lite"/>
    </source>
</evidence>
<keyword evidence="1" id="KW-0175">Coiled coil</keyword>
<feature type="coiled-coil region" evidence="1">
    <location>
        <begin position="181"/>
        <end position="211"/>
    </location>
</feature>
<dbReference type="GO" id="GO:0005737">
    <property type="term" value="C:cytoplasm"/>
    <property type="evidence" value="ECO:0007669"/>
    <property type="project" value="TreeGrafter"/>
</dbReference>
<dbReference type="InterPro" id="IPR021569">
    <property type="entry name" value="TUG-UBL1"/>
</dbReference>
<dbReference type="InterPro" id="IPR001012">
    <property type="entry name" value="UBX_dom"/>
</dbReference>
<dbReference type="OrthoDB" id="440781at2759"/>
<evidence type="ECO:0000256" key="1">
    <source>
        <dbReference type="SAM" id="Coils"/>
    </source>
</evidence>
<feature type="region of interest" description="Disordered" evidence="2">
    <location>
        <begin position="511"/>
        <end position="549"/>
    </location>
</feature>
<organism evidence="4 5">
    <name type="scientific">Brachionus calyciflorus</name>
    <dbReference type="NCBI Taxonomy" id="104777"/>
    <lineage>
        <taxon>Eukaryota</taxon>
        <taxon>Metazoa</taxon>
        <taxon>Spiralia</taxon>
        <taxon>Gnathifera</taxon>
        <taxon>Rotifera</taxon>
        <taxon>Eurotatoria</taxon>
        <taxon>Monogononta</taxon>
        <taxon>Pseudotrocha</taxon>
        <taxon>Ploima</taxon>
        <taxon>Brachionidae</taxon>
        <taxon>Brachionus</taxon>
    </lineage>
</organism>
<reference evidence="4" key="1">
    <citation type="submission" date="2021-02" db="EMBL/GenBank/DDBJ databases">
        <authorList>
            <person name="Nowell W R."/>
        </authorList>
    </citation>
    <scope>NUCLEOTIDE SEQUENCE</scope>
    <source>
        <strain evidence="4">Ploen Becks lab</strain>
    </source>
</reference>
<evidence type="ECO:0000313" key="5">
    <source>
        <dbReference type="Proteomes" id="UP000663879"/>
    </source>
</evidence>
<dbReference type="PROSITE" id="PS50033">
    <property type="entry name" value="UBX"/>
    <property type="match status" value="1"/>
</dbReference>
<dbReference type="EMBL" id="CAJNOC010000530">
    <property type="protein sequence ID" value="CAF0772899.1"/>
    <property type="molecule type" value="Genomic_DNA"/>
</dbReference>
<dbReference type="AlphaFoldDB" id="A0A813QXD6"/>
<dbReference type="Gene3D" id="3.10.20.90">
    <property type="entry name" value="Phosphatidylinositol 3-kinase Catalytic Subunit, Chain A, domain 1"/>
    <property type="match status" value="2"/>
</dbReference>
<feature type="compositionally biased region" description="Basic and acidic residues" evidence="2">
    <location>
        <begin position="525"/>
        <end position="543"/>
    </location>
</feature>
<feature type="domain" description="UBX" evidence="3">
    <location>
        <begin position="376"/>
        <end position="449"/>
    </location>
</feature>
<keyword evidence="5" id="KW-1185">Reference proteome</keyword>
<dbReference type="Proteomes" id="UP000663879">
    <property type="component" value="Unassembled WGS sequence"/>
</dbReference>
<proteinExistence type="predicted"/>
<comment type="caution">
    <text evidence="4">The sequence shown here is derived from an EMBL/GenBank/DDBJ whole genome shotgun (WGS) entry which is preliminary data.</text>
</comment>